<dbReference type="FunFam" id="1.10.287.610:FF:000001">
    <property type="entry name" value="30S ribosomal protein S2"/>
    <property type="match status" value="1"/>
</dbReference>
<dbReference type="InterPro" id="IPR001865">
    <property type="entry name" value="Ribosomal_uS2"/>
</dbReference>
<dbReference type="NCBIfam" id="TIGR01011">
    <property type="entry name" value="rpsB_bact"/>
    <property type="match status" value="1"/>
</dbReference>
<dbReference type="EMBL" id="MW845778">
    <property type="protein sequence ID" value="QXM17776.1"/>
    <property type="molecule type" value="Genomic_DNA"/>
</dbReference>
<keyword evidence="6" id="KW-0150">Chloroplast</keyword>
<dbReference type="PANTHER" id="PTHR12534:SF0">
    <property type="entry name" value="SMALL RIBOSOMAL SUBUNIT PROTEIN US2M"/>
    <property type="match status" value="1"/>
</dbReference>
<evidence type="ECO:0000256" key="2">
    <source>
        <dbReference type="ARBA" id="ARBA00022980"/>
    </source>
</evidence>
<evidence type="ECO:0000256" key="1">
    <source>
        <dbReference type="ARBA" id="ARBA00006242"/>
    </source>
</evidence>
<dbReference type="GO" id="GO:0003735">
    <property type="term" value="F:structural constituent of ribosome"/>
    <property type="evidence" value="ECO:0007669"/>
    <property type="project" value="InterPro"/>
</dbReference>
<keyword evidence="6" id="KW-0934">Plastid</keyword>
<dbReference type="AlphaFoldDB" id="A0A8F5J9T8"/>
<dbReference type="GO" id="GO:0006412">
    <property type="term" value="P:translation"/>
    <property type="evidence" value="ECO:0007669"/>
    <property type="project" value="UniProtKB-UniRule"/>
</dbReference>
<evidence type="ECO:0000256" key="3">
    <source>
        <dbReference type="ARBA" id="ARBA00023274"/>
    </source>
</evidence>
<dbReference type="PANTHER" id="PTHR12534">
    <property type="entry name" value="30S RIBOSOMAL PROTEIN S2 PROKARYOTIC AND ORGANELLAR"/>
    <property type="match status" value="1"/>
</dbReference>
<dbReference type="SUPFAM" id="SSF52313">
    <property type="entry name" value="Ribosomal protein S2"/>
    <property type="match status" value="1"/>
</dbReference>
<evidence type="ECO:0000313" key="6">
    <source>
        <dbReference type="EMBL" id="QXM17776.1"/>
    </source>
</evidence>
<dbReference type="CDD" id="cd01425">
    <property type="entry name" value="RPS2"/>
    <property type="match status" value="1"/>
</dbReference>
<gene>
    <name evidence="5 6" type="primary">rps2</name>
</gene>
<dbReference type="InterPro" id="IPR018130">
    <property type="entry name" value="Ribosomal_uS2_CS"/>
</dbReference>
<keyword evidence="3 5" id="KW-0687">Ribonucleoprotein</keyword>
<dbReference type="HAMAP" id="MF_00291_B">
    <property type="entry name" value="Ribosomal_uS2_B"/>
    <property type="match status" value="1"/>
</dbReference>
<reference evidence="6" key="1">
    <citation type="submission" date="2021-03" db="EMBL/GenBank/DDBJ databases">
        <authorList>
            <person name="Xu Q."/>
            <person name="Chen N."/>
        </authorList>
    </citation>
    <scope>NUCLEOTIDE SEQUENCE</scope>
</reference>
<dbReference type="PROSITE" id="PS00962">
    <property type="entry name" value="RIBOSOMAL_S2_1"/>
    <property type="match status" value="1"/>
</dbReference>
<comment type="subcellular location">
    <subcellularLocation>
        <location evidence="5">Plastid</location>
        <location evidence="5">Chloroplast</location>
    </subcellularLocation>
</comment>
<proteinExistence type="inferred from homology"/>
<accession>A0A8F5J9T8</accession>
<dbReference type="InterPro" id="IPR023591">
    <property type="entry name" value="Ribosomal_uS2_flav_dom_sf"/>
</dbReference>
<dbReference type="Gene3D" id="1.10.287.610">
    <property type="entry name" value="Helix hairpin bin"/>
    <property type="match status" value="1"/>
</dbReference>
<comment type="similarity">
    <text evidence="1 5">Belongs to the universal ribosomal protein uS2 family.</text>
</comment>
<dbReference type="Pfam" id="PF00318">
    <property type="entry name" value="Ribosomal_S2"/>
    <property type="match status" value="1"/>
</dbReference>
<dbReference type="GO" id="GO:0005763">
    <property type="term" value="C:mitochondrial small ribosomal subunit"/>
    <property type="evidence" value="ECO:0007669"/>
    <property type="project" value="TreeGrafter"/>
</dbReference>
<evidence type="ECO:0000256" key="5">
    <source>
        <dbReference type="HAMAP-Rule" id="MF_00291"/>
    </source>
</evidence>
<name>A0A8F5J9T8_9STRA</name>
<protein>
    <recommendedName>
        <fullName evidence="4 5">Small ribosomal subunit protein uS2c</fullName>
    </recommendedName>
</protein>
<evidence type="ECO:0000256" key="4">
    <source>
        <dbReference type="ARBA" id="ARBA00035155"/>
    </source>
</evidence>
<dbReference type="GO" id="GO:0009507">
    <property type="term" value="C:chloroplast"/>
    <property type="evidence" value="ECO:0007669"/>
    <property type="project" value="UniProtKB-SubCell"/>
</dbReference>
<sequence>MADLTLAQLLDAGVHFGHKAYRWNPKMFPYIYTERNNIHILDLVQSAQLLKEANAYVKSEASKDKVFLFIGTKRQASSLIAQEAKRCDSYYVNHRWLGGMLTNWVTLKSRIERLKTLEKEEADQVFNLLPKKEASLRRKELEKLRKHLNGIKDMPRVPDVAIIVDQKREMTAVRECRKLGIPIISILDTNCDPDLVDIPIPGNDDAVRSIKLILQSLTDSINAGRSN</sequence>
<dbReference type="Gene3D" id="3.40.50.10490">
    <property type="entry name" value="Glucose-6-phosphate isomerase like protein, domain 1"/>
    <property type="match status" value="1"/>
</dbReference>
<organism evidence="6">
    <name type="scientific">Chaetoceros tenuissimus</name>
    <dbReference type="NCBI Taxonomy" id="426638"/>
    <lineage>
        <taxon>Eukaryota</taxon>
        <taxon>Sar</taxon>
        <taxon>Stramenopiles</taxon>
        <taxon>Ochrophyta</taxon>
        <taxon>Bacillariophyta</taxon>
        <taxon>Coscinodiscophyceae</taxon>
        <taxon>Chaetocerotophycidae</taxon>
        <taxon>Chaetocerotales</taxon>
        <taxon>Chaetocerotaceae</taxon>
        <taxon>Chaetoceros</taxon>
    </lineage>
</organism>
<keyword evidence="2 5" id="KW-0689">Ribosomal protein</keyword>
<dbReference type="PRINTS" id="PR00395">
    <property type="entry name" value="RIBOSOMALS2"/>
</dbReference>
<dbReference type="InterPro" id="IPR005706">
    <property type="entry name" value="Ribosomal_uS2_bac/mit/plastid"/>
</dbReference>
<geneLocation type="chloroplast" evidence="6"/>